<protein>
    <submittedName>
        <fullName evidence="1">Uncharacterized protein</fullName>
    </submittedName>
</protein>
<dbReference type="Proteomes" id="UP000276741">
    <property type="component" value="Chromosome"/>
</dbReference>
<gene>
    <name evidence="2" type="ORF">GCM10007116_00010</name>
    <name evidence="1" type="ORF">HS1genome_0147</name>
</gene>
<proteinExistence type="predicted"/>
<dbReference type="KEGG" id="sacd:HS1genome_0147"/>
<dbReference type="EMBL" id="AP018553">
    <property type="protein sequence ID" value="BBD71758.1"/>
    <property type="molecule type" value="Genomic_DNA"/>
</dbReference>
<reference evidence="3" key="2">
    <citation type="submission" date="2018-04" db="EMBL/GenBank/DDBJ databases">
        <title>Complete genome sequence of Sulfodiicoccus acidiphilus strain HS-1.</title>
        <authorList>
            <person name="Sakai H.D."/>
            <person name="Kurosawa N."/>
        </authorList>
    </citation>
    <scope>NUCLEOTIDE SEQUENCE [LARGE SCALE GENOMIC DNA]</scope>
    <source>
        <strain evidence="3">HS-1</strain>
    </source>
</reference>
<reference evidence="1" key="3">
    <citation type="journal article" date="2019" name="BMC Res. Notes">
        <title>Complete genome sequence of the Sulfodiicoccus acidiphilus strain HS-1T, the first crenarchaeon that lacks polB3, isolated from an acidic hot spring in Ohwaku-dani, Hakone, Japan.</title>
        <authorList>
            <person name="Sakai H.D."/>
            <person name="Kurosawa N."/>
        </authorList>
    </citation>
    <scope>NUCLEOTIDE SEQUENCE</scope>
    <source>
        <strain evidence="1">HS-1</strain>
    </source>
</reference>
<keyword evidence="3" id="KW-1185">Reference proteome</keyword>
<dbReference type="Proteomes" id="UP000616143">
    <property type="component" value="Unassembled WGS sequence"/>
</dbReference>
<evidence type="ECO:0000313" key="2">
    <source>
        <dbReference type="EMBL" id="GGT86117.1"/>
    </source>
</evidence>
<dbReference type="EMBL" id="BMQS01000001">
    <property type="protein sequence ID" value="GGT86117.1"/>
    <property type="molecule type" value="Genomic_DNA"/>
</dbReference>
<reference evidence="2" key="1">
    <citation type="journal article" date="2014" name="Int. J. Syst. Evol. Microbiol.">
        <title>Complete genome sequence of Corynebacterium casei LMG S-19264T (=DSM 44701T), isolated from a smear-ripened cheese.</title>
        <authorList>
            <consortium name="US DOE Joint Genome Institute (JGI-PGF)"/>
            <person name="Walter F."/>
            <person name="Albersmeier A."/>
            <person name="Kalinowski J."/>
            <person name="Ruckert C."/>
        </authorList>
    </citation>
    <scope>NUCLEOTIDE SEQUENCE</scope>
    <source>
        <strain evidence="2">JCM 31740</strain>
    </source>
</reference>
<evidence type="ECO:0000313" key="1">
    <source>
        <dbReference type="EMBL" id="BBD71758.1"/>
    </source>
</evidence>
<organism evidence="1 3">
    <name type="scientific">Sulfodiicoccus acidiphilus</name>
    <dbReference type="NCBI Taxonomy" id="1670455"/>
    <lineage>
        <taxon>Archaea</taxon>
        <taxon>Thermoproteota</taxon>
        <taxon>Thermoprotei</taxon>
        <taxon>Sulfolobales</taxon>
        <taxon>Sulfolobaceae</taxon>
        <taxon>Sulfodiicoccus</taxon>
    </lineage>
</organism>
<dbReference type="AlphaFoldDB" id="A0A348B0Q6"/>
<sequence length="65" mass="7190">MALRERNSRQGRLEEIESVWLREGAIVSEFLVTNPLTHLLAALEGFPSYGSSFPPSVRVHVPGGQ</sequence>
<evidence type="ECO:0000313" key="3">
    <source>
        <dbReference type="Proteomes" id="UP000276741"/>
    </source>
</evidence>
<name>A0A348B0Q6_9CREN</name>
<accession>A0A348B0Q6</accession>
<reference evidence="2" key="4">
    <citation type="submission" date="2020-09" db="EMBL/GenBank/DDBJ databases">
        <authorList>
            <person name="Sun Q."/>
            <person name="Ohkuma M."/>
        </authorList>
    </citation>
    <scope>NUCLEOTIDE SEQUENCE</scope>
    <source>
        <strain evidence="2">JCM 31740</strain>
    </source>
</reference>